<keyword evidence="4 7" id="KW-0805">Transcription regulation</keyword>
<dbReference type="Gene3D" id="3.40.1550.20">
    <property type="entry name" value="Transcriptional regulator MraZ domain"/>
    <property type="match status" value="1"/>
</dbReference>
<gene>
    <name evidence="7 9" type="primary">mraZ</name>
    <name evidence="9" type="ORF">CJD36_013490</name>
</gene>
<dbReference type="InterPro" id="IPR003444">
    <property type="entry name" value="MraZ"/>
</dbReference>
<dbReference type="PROSITE" id="PS51740">
    <property type="entry name" value="SPOVT_ABRB"/>
    <property type="match status" value="2"/>
</dbReference>
<evidence type="ECO:0000256" key="4">
    <source>
        <dbReference type="ARBA" id="ARBA00023015"/>
    </source>
</evidence>
<reference evidence="9 10" key="1">
    <citation type="submission" date="2018-01" db="EMBL/GenBank/DDBJ databases">
        <title>A novel member of the phylum Bacteroidetes isolated from glacier ice.</title>
        <authorList>
            <person name="Liu Q."/>
            <person name="Xin Y.-H."/>
        </authorList>
    </citation>
    <scope>NUCLEOTIDE SEQUENCE [LARGE SCALE GENOMIC DNA]</scope>
    <source>
        <strain evidence="9 10">RB1R16</strain>
    </source>
</reference>
<protein>
    <recommendedName>
        <fullName evidence="1 7">Transcriptional regulator MraZ</fullName>
    </recommendedName>
</protein>
<keyword evidence="2 7" id="KW-0963">Cytoplasm</keyword>
<feature type="domain" description="SpoVT-AbrB" evidence="8">
    <location>
        <begin position="7"/>
        <end position="53"/>
    </location>
</feature>
<proteinExistence type="inferred from homology"/>
<name>A0A2S7SWI9_9BACT</name>
<dbReference type="SUPFAM" id="SSF89447">
    <property type="entry name" value="AbrB/MazE/MraZ-like"/>
    <property type="match status" value="1"/>
</dbReference>
<evidence type="ECO:0000259" key="8">
    <source>
        <dbReference type="PROSITE" id="PS51740"/>
    </source>
</evidence>
<dbReference type="Pfam" id="PF02381">
    <property type="entry name" value="MraZ"/>
    <property type="match status" value="2"/>
</dbReference>
<evidence type="ECO:0000313" key="10">
    <source>
        <dbReference type="Proteomes" id="UP000239872"/>
    </source>
</evidence>
<keyword evidence="6 7" id="KW-0804">Transcription</keyword>
<dbReference type="InterPro" id="IPR007159">
    <property type="entry name" value="SpoVT-AbrB_dom"/>
</dbReference>
<dbReference type="PANTHER" id="PTHR34701">
    <property type="entry name" value="TRANSCRIPTIONAL REGULATOR MRAZ"/>
    <property type="match status" value="1"/>
</dbReference>
<dbReference type="GO" id="GO:0003700">
    <property type="term" value="F:DNA-binding transcription factor activity"/>
    <property type="evidence" value="ECO:0007669"/>
    <property type="project" value="UniProtKB-UniRule"/>
</dbReference>
<dbReference type="InterPro" id="IPR035644">
    <property type="entry name" value="MraZ_C"/>
</dbReference>
<dbReference type="AlphaFoldDB" id="A0A2S7SWI9"/>
<dbReference type="GO" id="GO:0009295">
    <property type="term" value="C:nucleoid"/>
    <property type="evidence" value="ECO:0007669"/>
    <property type="project" value="UniProtKB-SubCell"/>
</dbReference>
<dbReference type="Proteomes" id="UP000239872">
    <property type="component" value="Unassembled WGS sequence"/>
</dbReference>
<comment type="subunit">
    <text evidence="7">Forms oligomers.</text>
</comment>
<sequence length="158" mass="17980">MSNFLGEYEVAIDAKGRMLLPSAFRKQLPETNGGNFVINRGFEKCLTLYTTEVWNPIAKKINKMNDLVAGVRDFKRLFMNGATPLEMDSADRLLLPKQLLEYAGMKKDIVMAAQGNKVELWDKDTYYEYMRQNAAKFSTLAAEVAKDYGNPFDTDDNE</sequence>
<accession>A0A2S7SWI9</accession>
<comment type="similarity">
    <text evidence="7">Belongs to the MraZ family.</text>
</comment>
<dbReference type="InterPro" id="IPR020603">
    <property type="entry name" value="MraZ_dom"/>
</dbReference>
<dbReference type="RefSeq" id="WP_105039704.1">
    <property type="nucleotide sequence ID" value="NZ_PPSL01000003.1"/>
</dbReference>
<dbReference type="GO" id="GO:0005737">
    <property type="term" value="C:cytoplasm"/>
    <property type="evidence" value="ECO:0007669"/>
    <property type="project" value="UniProtKB-UniRule"/>
</dbReference>
<evidence type="ECO:0000313" key="9">
    <source>
        <dbReference type="EMBL" id="PQJ10977.1"/>
    </source>
</evidence>
<feature type="domain" description="SpoVT-AbrB" evidence="8">
    <location>
        <begin position="82"/>
        <end position="125"/>
    </location>
</feature>
<comment type="caution">
    <text evidence="9">The sequence shown here is derived from an EMBL/GenBank/DDBJ whole genome shotgun (WGS) entry which is preliminary data.</text>
</comment>
<evidence type="ECO:0000256" key="6">
    <source>
        <dbReference type="ARBA" id="ARBA00023163"/>
    </source>
</evidence>
<evidence type="ECO:0000256" key="1">
    <source>
        <dbReference type="ARBA" id="ARBA00013860"/>
    </source>
</evidence>
<dbReference type="PANTHER" id="PTHR34701:SF1">
    <property type="entry name" value="TRANSCRIPTIONAL REGULATOR MRAZ"/>
    <property type="match status" value="1"/>
</dbReference>
<dbReference type="GO" id="GO:0000976">
    <property type="term" value="F:transcription cis-regulatory region binding"/>
    <property type="evidence" value="ECO:0007669"/>
    <property type="project" value="TreeGrafter"/>
</dbReference>
<dbReference type="InterPro" id="IPR037914">
    <property type="entry name" value="SpoVT-AbrB_sf"/>
</dbReference>
<dbReference type="CDD" id="cd16320">
    <property type="entry name" value="MraZ_N"/>
    <property type="match status" value="1"/>
</dbReference>
<evidence type="ECO:0000256" key="7">
    <source>
        <dbReference type="HAMAP-Rule" id="MF_01008"/>
    </source>
</evidence>
<organism evidence="9 10">
    <name type="scientific">Flavipsychrobacter stenotrophus</name>
    <dbReference type="NCBI Taxonomy" id="2077091"/>
    <lineage>
        <taxon>Bacteria</taxon>
        <taxon>Pseudomonadati</taxon>
        <taxon>Bacteroidota</taxon>
        <taxon>Chitinophagia</taxon>
        <taxon>Chitinophagales</taxon>
        <taxon>Chitinophagaceae</taxon>
        <taxon>Flavipsychrobacter</taxon>
    </lineage>
</organism>
<evidence type="ECO:0000256" key="2">
    <source>
        <dbReference type="ARBA" id="ARBA00022490"/>
    </source>
</evidence>
<keyword evidence="10" id="KW-1185">Reference proteome</keyword>
<dbReference type="InterPro" id="IPR035642">
    <property type="entry name" value="MraZ_N"/>
</dbReference>
<dbReference type="InterPro" id="IPR038619">
    <property type="entry name" value="MraZ_sf"/>
</dbReference>
<evidence type="ECO:0000256" key="5">
    <source>
        <dbReference type="ARBA" id="ARBA00023125"/>
    </source>
</evidence>
<keyword evidence="3" id="KW-0677">Repeat</keyword>
<dbReference type="OrthoDB" id="9807753at2"/>
<evidence type="ECO:0000256" key="3">
    <source>
        <dbReference type="ARBA" id="ARBA00022737"/>
    </source>
</evidence>
<dbReference type="CDD" id="cd16321">
    <property type="entry name" value="MraZ_C"/>
    <property type="match status" value="1"/>
</dbReference>
<comment type="subcellular location">
    <subcellularLocation>
        <location evidence="7">Cytoplasm</location>
        <location evidence="7">Nucleoid</location>
    </subcellularLocation>
</comment>
<dbReference type="EMBL" id="PPSL01000003">
    <property type="protein sequence ID" value="PQJ10977.1"/>
    <property type="molecule type" value="Genomic_DNA"/>
</dbReference>
<dbReference type="HAMAP" id="MF_01008">
    <property type="entry name" value="MraZ"/>
    <property type="match status" value="1"/>
</dbReference>
<keyword evidence="5 7" id="KW-0238">DNA-binding</keyword>
<dbReference type="NCBIfam" id="TIGR00242">
    <property type="entry name" value="division/cell wall cluster transcriptional repressor MraZ"/>
    <property type="match status" value="1"/>
</dbReference>
<dbReference type="GO" id="GO:2000143">
    <property type="term" value="P:negative regulation of DNA-templated transcription initiation"/>
    <property type="evidence" value="ECO:0007669"/>
    <property type="project" value="TreeGrafter"/>
</dbReference>